<comment type="caution">
    <text evidence="1">The sequence shown here is derived from an EMBL/GenBank/DDBJ whole genome shotgun (WGS) entry which is preliminary data.</text>
</comment>
<evidence type="ECO:0000313" key="1">
    <source>
        <dbReference type="EMBL" id="GBM70183.1"/>
    </source>
</evidence>
<gene>
    <name evidence="1" type="ORF">AVEN_26062_1</name>
</gene>
<keyword evidence="2" id="KW-1185">Reference proteome</keyword>
<dbReference type="EMBL" id="BGPR01260563">
    <property type="protein sequence ID" value="GBM70183.1"/>
    <property type="molecule type" value="Genomic_DNA"/>
</dbReference>
<organism evidence="1 2">
    <name type="scientific">Araneus ventricosus</name>
    <name type="common">Orbweaver spider</name>
    <name type="synonym">Epeira ventricosa</name>
    <dbReference type="NCBI Taxonomy" id="182803"/>
    <lineage>
        <taxon>Eukaryota</taxon>
        <taxon>Metazoa</taxon>
        <taxon>Ecdysozoa</taxon>
        <taxon>Arthropoda</taxon>
        <taxon>Chelicerata</taxon>
        <taxon>Arachnida</taxon>
        <taxon>Araneae</taxon>
        <taxon>Araneomorphae</taxon>
        <taxon>Entelegynae</taxon>
        <taxon>Araneoidea</taxon>
        <taxon>Araneidae</taxon>
        <taxon>Araneus</taxon>
    </lineage>
</organism>
<protein>
    <submittedName>
        <fullName evidence="1">Uncharacterized protein</fullName>
    </submittedName>
</protein>
<name>A0A4Y2HXZ1_ARAVE</name>
<reference evidence="1 2" key="1">
    <citation type="journal article" date="2019" name="Sci. Rep.">
        <title>Orb-weaving spider Araneus ventricosus genome elucidates the spidroin gene catalogue.</title>
        <authorList>
            <person name="Kono N."/>
            <person name="Nakamura H."/>
            <person name="Ohtoshi R."/>
            <person name="Moran D.A.P."/>
            <person name="Shinohara A."/>
            <person name="Yoshida Y."/>
            <person name="Fujiwara M."/>
            <person name="Mori M."/>
            <person name="Tomita M."/>
            <person name="Arakawa K."/>
        </authorList>
    </citation>
    <scope>NUCLEOTIDE SEQUENCE [LARGE SCALE GENOMIC DNA]</scope>
</reference>
<sequence length="112" mass="12331">MSLQLENMEVQPFPVEQELKKQVLFAGFKCFEPENQSVALIDSGPGKDIVLSILIFMEENCMDEKSIKAFGCDGTATNTGASNGSLELFKNAFKHPLEAVGCLIHSFLEDDD</sequence>
<accession>A0A4Y2HXZ1</accession>
<dbReference type="Proteomes" id="UP000499080">
    <property type="component" value="Unassembled WGS sequence"/>
</dbReference>
<proteinExistence type="predicted"/>
<evidence type="ECO:0000313" key="2">
    <source>
        <dbReference type="Proteomes" id="UP000499080"/>
    </source>
</evidence>
<dbReference type="AlphaFoldDB" id="A0A4Y2HXZ1"/>